<comment type="caution">
    <text evidence="4">The sequence shown here is derived from an EMBL/GenBank/DDBJ whole genome shotgun (WGS) entry which is preliminary data.</text>
</comment>
<dbReference type="OrthoDB" id="547267at2759"/>
<dbReference type="Gene3D" id="3.40.50.2000">
    <property type="entry name" value="Glycogen Phosphorylase B"/>
    <property type="match status" value="1"/>
</dbReference>
<dbReference type="InParanoid" id="A0A2V0PFA1"/>
<name>A0A2V0PFA1_9CHLO</name>
<feature type="chain" id="PRO_5016009593" evidence="3">
    <location>
        <begin position="29"/>
        <end position="551"/>
    </location>
</feature>
<keyword evidence="3" id="KW-0732">Signal</keyword>
<accession>A0A2V0PFA1</accession>
<dbReference type="GO" id="GO:0008194">
    <property type="term" value="F:UDP-glycosyltransferase activity"/>
    <property type="evidence" value="ECO:0007669"/>
    <property type="project" value="InterPro"/>
</dbReference>
<protein>
    <submittedName>
        <fullName evidence="4">UDP-glucuronosyltransferase 2A1</fullName>
    </submittedName>
</protein>
<dbReference type="InterPro" id="IPR002213">
    <property type="entry name" value="UDP_glucos_trans"/>
</dbReference>
<sequence>MAAMVRTPGLSAAATLLLLLGAACVVAAAPPRRHRILALIPMSGTSHSFEILAVAGLLATRHNVTVATPAAGLDHTLAAIRRLGADAGPMRVDAVAELPDFRDLMKHIRPSGTASAPTSLHALFRAMARMPAVMAGHCGRLVANTTLMEAWRGFDAVLTFPFCPPAVDSCACVVSHAIGAPLVYSRNMVLLFPPIDVPQMGTGLTRSEVRGTWSGFLQNAATWAVSATARRTLGFLEAHHFWRLRNQLGLPLGSERSGRTCRPWVEVVSSSWLLEEPQPLEPPQVIIGPISARPSHPAIVDAPIAAFAEAAQASGHGLVLVSFGSISDVFGGALDITDYENLALAFADLAPVSVLWQLAPGALPASIKSAQDLPLGSNTVVVPWVPFNDVLGHPATRAVVTHGGLKSMYEALFQGVPMVVLPFVYEQLANGRRAAARGYGLVSPESPAARPKGVRFSRDGLSSLVRKVLTPSPYASAAEQAGAALRLAYDQHRPLERAAEEIELALLHKGYHTISGPGEESAAEMLAKASSRADRLKGDIVRSEAGLRAEL</sequence>
<dbReference type="PANTHER" id="PTHR48043">
    <property type="entry name" value="EG:EG0003.4 PROTEIN-RELATED"/>
    <property type="match status" value="1"/>
</dbReference>
<dbReference type="Pfam" id="PF00201">
    <property type="entry name" value="UDPGT"/>
    <property type="match status" value="1"/>
</dbReference>
<keyword evidence="5" id="KW-1185">Reference proteome</keyword>
<dbReference type="CDD" id="cd03784">
    <property type="entry name" value="GT1_Gtf-like"/>
    <property type="match status" value="1"/>
</dbReference>
<dbReference type="SUPFAM" id="SSF53756">
    <property type="entry name" value="UDP-Glycosyltransferase/glycogen phosphorylase"/>
    <property type="match status" value="1"/>
</dbReference>
<dbReference type="PANTHER" id="PTHR48043:SF145">
    <property type="entry name" value="FI06409P-RELATED"/>
    <property type="match status" value="1"/>
</dbReference>
<evidence type="ECO:0000313" key="5">
    <source>
        <dbReference type="Proteomes" id="UP000247498"/>
    </source>
</evidence>
<evidence type="ECO:0000256" key="2">
    <source>
        <dbReference type="ARBA" id="ARBA00022679"/>
    </source>
</evidence>
<dbReference type="PROSITE" id="PS51257">
    <property type="entry name" value="PROKAR_LIPOPROTEIN"/>
    <property type="match status" value="1"/>
</dbReference>
<evidence type="ECO:0000256" key="1">
    <source>
        <dbReference type="ARBA" id="ARBA00022676"/>
    </source>
</evidence>
<dbReference type="Proteomes" id="UP000247498">
    <property type="component" value="Unassembled WGS sequence"/>
</dbReference>
<organism evidence="4 5">
    <name type="scientific">Raphidocelis subcapitata</name>
    <dbReference type="NCBI Taxonomy" id="307507"/>
    <lineage>
        <taxon>Eukaryota</taxon>
        <taxon>Viridiplantae</taxon>
        <taxon>Chlorophyta</taxon>
        <taxon>core chlorophytes</taxon>
        <taxon>Chlorophyceae</taxon>
        <taxon>CS clade</taxon>
        <taxon>Sphaeropleales</taxon>
        <taxon>Selenastraceae</taxon>
        <taxon>Raphidocelis</taxon>
    </lineage>
</organism>
<feature type="signal peptide" evidence="3">
    <location>
        <begin position="1"/>
        <end position="28"/>
    </location>
</feature>
<dbReference type="EMBL" id="BDRX01000105">
    <property type="protein sequence ID" value="GBF97662.1"/>
    <property type="molecule type" value="Genomic_DNA"/>
</dbReference>
<proteinExistence type="predicted"/>
<evidence type="ECO:0000313" key="4">
    <source>
        <dbReference type="EMBL" id="GBF97662.1"/>
    </source>
</evidence>
<reference evidence="4 5" key="1">
    <citation type="journal article" date="2018" name="Sci. Rep.">
        <title>Raphidocelis subcapitata (=Pseudokirchneriella subcapitata) provides an insight into genome evolution and environmental adaptations in the Sphaeropleales.</title>
        <authorList>
            <person name="Suzuki S."/>
            <person name="Yamaguchi H."/>
            <person name="Nakajima N."/>
            <person name="Kawachi M."/>
        </authorList>
    </citation>
    <scope>NUCLEOTIDE SEQUENCE [LARGE SCALE GENOMIC DNA]</scope>
    <source>
        <strain evidence="4 5">NIES-35</strain>
    </source>
</reference>
<gene>
    <name evidence="4" type="ORF">Rsub_09720</name>
</gene>
<dbReference type="InterPro" id="IPR050271">
    <property type="entry name" value="UDP-glycosyltransferase"/>
</dbReference>
<keyword evidence="1" id="KW-0328">Glycosyltransferase</keyword>
<keyword evidence="2 4" id="KW-0808">Transferase</keyword>
<dbReference type="AlphaFoldDB" id="A0A2V0PFA1"/>
<evidence type="ECO:0000256" key="3">
    <source>
        <dbReference type="SAM" id="SignalP"/>
    </source>
</evidence>